<evidence type="ECO:0000313" key="2">
    <source>
        <dbReference type="RefSeq" id="XP_065658088.1"/>
    </source>
</evidence>
<dbReference type="Gene3D" id="3.30.70.1820">
    <property type="entry name" value="L1 transposable element, RRM domain"/>
    <property type="match status" value="1"/>
</dbReference>
<dbReference type="Proteomes" id="UP001652625">
    <property type="component" value="Chromosome 07"/>
</dbReference>
<proteinExistence type="predicted"/>
<dbReference type="InterPro" id="IPR004244">
    <property type="entry name" value="Transposase_22"/>
</dbReference>
<dbReference type="GeneID" id="136082598"/>
<accession>A0ABM4C8W9</accession>
<name>A0ABM4C8W9_HYDVU</name>
<sequence>MSNADVVSMVMVRELLNLQKETILSFFTETVKMINIKFDSVQKSIQEVRKDLDDIKTGLIFVGDACDDKVKSVNEKISKVKEELSSVKIIQGKISTDNNNLKLKSVDAEDRNRWNNLRIDGLPESRDEKDWEKTKEKVRKLFAENLNIKREIKIERAHRVGVSNENRERTIVMKLHDYEDKKTITDNTSKLKGTNIFINEDYCSTTRKVRKELFAKAKIHRQNGYYAKVVYNKLIVHEFQQKNSERTQNLIFQGE</sequence>
<protein>
    <submittedName>
        <fullName evidence="2">Uncharacterized protein LOC136082598</fullName>
    </submittedName>
</protein>
<organism evidence="1 2">
    <name type="scientific">Hydra vulgaris</name>
    <name type="common">Hydra</name>
    <name type="synonym">Hydra attenuata</name>
    <dbReference type="NCBI Taxonomy" id="6087"/>
    <lineage>
        <taxon>Eukaryota</taxon>
        <taxon>Metazoa</taxon>
        <taxon>Cnidaria</taxon>
        <taxon>Hydrozoa</taxon>
        <taxon>Hydroidolina</taxon>
        <taxon>Anthoathecata</taxon>
        <taxon>Aplanulata</taxon>
        <taxon>Hydridae</taxon>
        <taxon>Hydra</taxon>
    </lineage>
</organism>
<keyword evidence="1" id="KW-1185">Reference proteome</keyword>
<reference evidence="2" key="1">
    <citation type="submission" date="2025-08" db="UniProtKB">
        <authorList>
            <consortium name="RefSeq"/>
        </authorList>
    </citation>
    <scope>IDENTIFICATION</scope>
</reference>
<evidence type="ECO:0000313" key="1">
    <source>
        <dbReference type="Proteomes" id="UP001652625"/>
    </source>
</evidence>
<dbReference type="PANTHER" id="PTHR11505">
    <property type="entry name" value="L1 TRANSPOSABLE ELEMENT-RELATED"/>
    <property type="match status" value="1"/>
</dbReference>
<dbReference type="RefSeq" id="XP_065658088.1">
    <property type="nucleotide sequence ID" value="XM_065802016.1"/>
</dbReference>
<gene>
    <name evidence="2" type="primary">LOC136082598</name>
</gene>